<dbReference type="Gramene" id="VVA28332">
    <property type="protein sequence ID" value="VVA28332"/>
    <property type="gene ID" value="Prudul26B010973"/>
</dbReference>
<evidence type="ECO:0000313" key="2">
    <source>
        <dbReference type="Proteomes" id="UP000327085"/>
    </source>
</evidence>
<dbReference type="InParanoid" id="A0A5E4FKJ3"/>
<evidence type="ECO:0008006" key="3">
    <source>
        <dbReference type="Google" id="ProtNLM"/>
    </source>
</evidence>
<dbReference type="AlphaFoldDB" id="A0A5E4FKJ3"/>
<dbReference type="EMBL" id="CABIKO010000139">
    <property type="protein sequence ID" value="VVA28332.1"/>
    <property type="molecule type" value="Genomic_DNA"/>
</dbReference>
<name>A0A5E4FKJ3_PRUDU</name>
<organism evidence="1 2">
    <name type="scientific">Prunus dulcis</name>
    <name type="common">Almond</name>
    <name type="synonym">Amygdalus dulcis</name>
    <dbReference type="NCBI Taxonomy" id="3755"/>
    <lineage>
        <taxon>Eukaryota</taxon>
        <taxon>Viridiplantae</taxon>
        <taxon>Streptophyta</taxon>
        <taxon>Embryophyta</taxon>
        <taxon>Tracheophyta</taxon>
        <taxon>Spermatophyta</taxon>
        <taxon>Magnoliopsida</taxon>
        <taxon>eudicotyledons</taxon>
        <taxon>Gunneridae</taxon>
        <taxon>Pentapetalae</taxon>
        <taxon>rosids</taxon>
        <taxon>fabids</taxon>
        <taxon>Rosales</taxon>
        <taxon>Rosaceae</taxon>
        <taxon>Amygdaloideae</taxon>
        <taxon>Amygdaleae</taxon>
        <taxon>Prunus</taxon>
    </lineage>
</organism>
<gene>
    <name evidence="1" type="ORF">ALMOND_2B010973</name>
</gene>
<protein>
    <recommendedName>
        <fullName evidence="3">Zinc finger GRF-type domain-containing protein</fullName>
    </recommendedName>
</protein>
<reference evidence="2" key="1">
    <citation type="journal article" date="2020" name="Plant J.">
        <title>Transposons played a major role in the diversification between the closely related almond and peach genomes: results from the almond genome sequence.</title>
        <authorList>
            <person name="Alioto T."/>
            <person name="Alexiou K.G."/>
            <person name="Bardil A."/>
            <person name="Barteri F."/>
            <person name="Castanera R."/>
            <person name="Cruz F."/>
            <person name="Dhingra A."/>
            <person name="Duval H."/>
            <person name="Fernandez I Marti A."/>
            <person name="Frias L."/>
            <person name="Galan B."/>
            <person name="Garcia J.L."/>
            <person name="Howad W."/>
            <person name="Gomez-Garrido J."/>
            <person name="Gut M."/>
            <person name="Julca I."/>
            <person name="Morata J."/>
            <person name="Puigdomenech P."/>
            <person name="Ribeca P."/>
            <person name="Rubio Cabetas M.J."/>
            <person name="Vlasova A."/>
            <person name="Wirthensohn M."/>
            <person name="Garcia-Mas J."/>
            <person name="Gabaldon T."/>
            <person name="Casacuberta J.M."/>
            <person name="Arus P."/>
        </authorList>
    </citation>
    <scope>NUCLEOTIDE SEQUENCE [LARGE SCALE GENOMIC DNA]</scope>
    <source>
        <strain evidence="2">cv. Texas</strain>
    </source>
</reference>
<dbReference type="Proteomes" id="UP000327085">
    <property type="component" value="Chromosome 2"/>
</dbReference>
<proteinExistence type="predicted"/>
<sequence>MSNSGQAPRCQFYNGEMRLGISKTDRTRGRRFWKCTRSYGTLYWDGFIWDDEQIRFNQASRENEAVRGGGFHGALRLTPNSLGPCLGVGCTEEDGFTEAEADRFIEAKADGFTEAEVDRFT</sequence>
<evidence type="ECO:0000313" key="1">
    <source>
        <dbReference type="EMBL" id="VVA28332.1"/>
    </source>
</evidence>
<accession>A0A5E4FKJ3</accession>